<dbReference type="Pfam" id="PF00733">
    <property type="entry name" value="Asn_synthase"/>
    <property type="match status" value="1"/>
</dbReference>
<dbReference type="InterPro" id="IPR001962">
    <property type="entry name" value="Asn_synthase"/>
</dbReference>
<keyword evidence="3" id="KW-1185">Reference proteome</keyword>
<reference evidence="2 3" key="1">
    <citation type="submission" date="2020-08" db="EMBL/GenBank/DDBJ databases">
        <title>Genomic Encyclopedia of Type Strains, Phase IV (KMG-IV): sequencing the most valuable type-strain genomes for metagenomic binning, comparative biology and taxonomic classification.</title>
        <authorList>
            <person name="Goeker M."/>
        </authorList>
    </citation>
    <scope>NUCLEOTIDE SEQUENCE [LARGE SCALE GENOMIC DNA]</scope>
    <source>
        <strain evidence="2 3">DSM 11590</strain>
    </source>
</reference>
<dbReference type="EMBL" id="JACIIX010000017">
    <property type="protein sequence ID" value="MBB6212143.1"/>
    <property type="molecule type" value="Genomic_DNA"/>
</dbReference>
<name>A0A7W9ZJJ5_NOVIT</name>
<evidence type="ECO:0000313" key="3">
    <source>
        <dbReference type="Proteomes" id="UP000544872"/>
    </source>
</evidence>
<dbReference type="GO" id="GO:0006529">
    <property type="term" value="P:asparagine biosynthetic process"/>
    <property type="evidence" value="ECO:0007669"/>
    <property type="project" value="InterPro"/>
</dbReference>
<dbReference type="SUPFAM" id="SSF52402">
    <property type="entry name" value="Adenine nucleotide alpha hydrolases-like"/>
    <property type="match status" value="1"/>
</dbReference>
<sequence length="86" mass="9638">MFVKSYVVGRNDCRSTIAARYGVAYSAPLLDRRIVDFILSLPLERFVADGFVRQPYRAAMTGILPEMIRTRTDKSAPTPDAMLNLA</sequence>
<accession>A0A7W9ZJJ5</accession>
<dbReference type="GO" id="GO:0004066">
    <property type="term" value="F:asparagine synthase (glutamine-hydrolyzing) activity"/>
    <property type="evidence" value="ECO:0007669"/>
    <property type="project" value="InterPro"/>
</dbReference>
<organism evidence="2 3">
    <name type="scientific">Novispirillum itersonii</name>
    <name type="common">Aquaspirillum itersonii</name>
    <dbReference type="NCBI Taxonomy" id="189"/>
    <lineage>
        <taxon>Bacteria</taxon>
        <taxon>Pseudomonadati</taxon>
        <taxon>Pseudomonadota</taxon>
        <taxon>Alphaproteobacteria</taxon>
        <taxon>Rhodospirillales</taxon>
        <taxon>Novispirillaceae</taxon>
        <taxon>Novispirillum</taxon>
    </lineage>
</organism>
<dbReference type="InterPro" id="IPR014729">
    <property type="entry name" value="Rossmann-like_a/b/a_fold"/>
</dbReference>
<evidence type="ECO:0000259" key="1">
    <source>
        <dbReference type="Pfam" id="PF00733"/>
    </source>
</evidence>
<comment type="caution">
    <text evidence="2">The sequence shown here is derived from an EMBL/GenBank/DDBJ whole genome shotgun (WGS) entry which is preliminary data.</text>
</comment>
<dbReference type="Gene3D" id="3.40.50.620">
    <property type="entry name" value="HUPs"/>
    <property type="match status" value="1"/>
</dbReference>
<dbReference type="AlphaFoldDB" id="A0A7W9ZJJ5"/>
<dbReference type="Proteomes" id="UP000544872">
    <property type="component" value="Unassembled WGS sequence"/>
</dbReference>
<evidence type="ECO:0000313" key="2">
    <source>
        <dbReference type="EMBL" id="MBB6212143.1"/>
    </source>
</evidence>
<proteinExistence type="predicted"/>
<feature type="domain" description="Asparagine synthetase" evidence="1">
    <location>
        <begin position="3"/>
        <end position="76"/>
    </location>
</feature>
<dbReference type="RefSeq" id="WP_184265566.1">
    <property type="nucleotide sequence ID" value="NZ_JACIIX010000017.1"/>
</dbReference>
<protein>
    <recommendedName>
        <fullName evidence="1">Asparagine synthetase domain-containing protein</fullName>
    </recommendedName>
</protein>
<gene>
    <name evidence="2" type="ORF">FHS48_003591</name>
</gene>